<dbReference type="GO" id="GO:0030976">
    <property type="term" value="F:thiamine pyrophosphate binding"/>
    <property type="evidence" value="ECO:0007669"/>
    <property type="project" value="InterPro"/>
</dbReference>
<dbReference type="InterPro" id="IPR004433">
    <property type="entry name" value="MenaQ_synth_MenD"/>
</dbReference>
<dbReference type="InterPro" id="IPR012001">
    <property type="entry name" value="Thiamin_PyroP_enz_TPP-bd_dom"/>
</dbReference>
<keyword evidence="2" id="KW-0479">Metal-binding</keyword>
<protein>
    <recommendedName>
        <fullName evidence="9">Thiamine pyrophosphate enzyme N-terminal TPP-binding domain-containing protein</fullName>
    </recommendedName>
</protein>
<gene>
    <name evidence="8" type="ORF">LCGC14_0915160</name>
</gene>
<keyword evidence="4" id="KW-0786">Thiamine pyrophosphate</keyword>
<evidence type="ECO:0000259" key="7">
    <source>
        <dbReference type="Pfam" id="PF02776"/>
    </source>
</evidence>
<evidence type="ECO:0000313" key="8">
    <source>
        <dbReference type="EMBL" id="KKN22443.1"/>
    </source>
</evidence>
<dbReference type="InterPro" id="IPR029061">
    <property type="entry name" value="THDP-binding"/>
</dbReference>
<comment type="caution">
    <text evidence="8">The sequence shown here is derived from an EMBL/GenBank/DDBJ whole genome shotgun (WGS) entry which is preliminary data.</text>
</comment>
<dbReference type="Pfam" id="PF02775">
    <property type="entry name" value="TPP_enzyme_C"/>
    <property type="match status" value="1"/>
</dbReference>
<dbReference type="CDD" id="cd07037">
    <property type="entry name" value="TPP_PYR_MenD"/>
    <property type="match status" value="1"/>
</dbReference>
<evidence type="ECO:0000256" key="2">
    <source>
        <dbReference type="ARBA" id="ARBA00022723"/>
    </source>
</evidence>
<keyword evidence="5" id="KW-0464">Manganese</keyword>
<evidence type="ECO:0000256" key="4">
    <source>
        <dbReference type="ARBA" id="ARBA00023052"/>
    </source>
</evidence>
<sequence length="597" mass="67920">MYSIVFLQSMRHSSIPSAQLVVQHCKAKRIKNIIISPGSRNAPLTIDFTEDPYFSCFSIVDERSAAFFALGIAQHLREPAAVVCTSGSALLNYYPAVAEAFYSGIPLVVISADRPVYKIDVGDGQTIRQDNVFHRHIGYSAHMQQDISHARESVAKYAPKWIEGDLEDNLQKKIQQHNDSELNMALNVALKLKLPVHINVPFEEPLYDTALKPAAVPLVVPAEEKEESEIPEIRTYTELWNASSRKMVLVGVNPPNSVEQQFLNYLAYDSSVIVFTETTSNLHNSHFFSSIDSILAPIEKRKNREELFEKLRPEILLTFGGLVVSKKIKAFLREYKPRHHWHIDSLKAYDTFFSLNHHFKMGANGFFQQFMPHVQLAKSDYFTYWDSIRTAYKLKRREYIDSIPFSDMYVFERAAAAIPENYQLHLANSSTVRYAQLVDLKTSLKVFCNRGTSGIDGSTSTAVGSSMYADGPTLLISGDLSFFYDSNGLWNNYVRPDFRIILINNNGGGIFRILPGREDTENFQRFFETAHQLDAEHLSKQFGFDYLSVENKNELNTALSDFYSVSDSPKLLEIHTPRVLNDKILLGYFDFISSVYK</sequence>
<evidence type="ECO:0000256" key="5">
    <source>
        <dbReference type="ARBA" id="ARBA00023211"/>
    </source>
</evidence>
<dbReference type="GO" id="GO:0070204">
    <property type="term" value="F:2-succinyl-5-enolpyruvyl-6-hydroxy-3-cyclohexene-1-carboxylic-acid synthase activity"/>
    <property type="evidence" value="ECO:0007669"/>
    <property type="project" value="InterPro"/>
</dbReference>
<dbReference type="PANTHER" id="PTHR42916">
    <property type="entry name" value="2-SUCCINYL-5-ENOLPYRUVYL-6-HYDROXY-3-CYCLOHEXENE-1-CARBOXYLATE SYNTHASE"/>
    <property type="match status" value="1"/>
</dbReference>
<dbReference type="HAMAP" id="MF_01659">
    <property type="entry name" value="MenD"/>
    <property type="match status" value="1"/>
</dbReference>
<name>A0A0F9RZ84_9ZZZZ</name>
<dbReference type="Gene3D" id="3.40.50.1220">
    <property type="entry name" value="TPP-binding domain"/>
    <property type="match status" value="1"/>
</dbReference>
<dbReference type="PIRSF" id="PIRSF004983">
    <property type="entry name" value="MenD"/>
    <property type="match status" value="1"/>
</dbReference>
<dbReference type="NCBIfam" id="TIGR00173">
    <property type="entry name" value="menD"/>
    <property type="match status" value="1"/>
</dbReference>
<dbReference type="SUPFAM" id="SSF52518">
    <property type="entry name" value="Thiamin diphosphate-binding fold (THDP-binding)"/>
    <property type="match status" value="2"/>
</dbReference>
<evidence type="ECO:0000256" key="3">
    <source>
        <dbReference type="ARBA" id="ARBA00022842"/>
    </source>
</evidence>
<dbReference type="CDD" id="cd02009">
    <property type="entry name" value="TPP_SHCHC_synthase"/>
    <property type="match status" value="1"/>
</dbReference>
<dbReference type="Pfam" id="PF02776">
    <property type="entry name" value="TPP_enzyme_N"/>
    <property type="match status" value="1"/>
</dbReference>
<keyword evidence="1" id="KW-0808">Transferase</keyword>
<evidence type="ECO:0008006" key="9">
    <source>
        <dbReference type="Google" id="ProtNLM"/>
    </source>
</evidence>
<dbReference type="GO" id="GO:0046872">
    <property type="term" value="F:metal ion binding"/>
    <property type="evidence" value="ECO:0007669"/>
    <property type="project" value="UniProtKB-KW"/>
</dbReference>
<organism evidence="8">
    <name type="scientific">marine sediment metagenome</name>
    <dbReference type="NCBI Taxonomy" id="412755"/>
    <lineage>
        <taxon>unclassified sequences</taxon>
        <taxon>metagenomes</taxon>
        <taxon>ecological metagenomes</taxon>
    </lineage>
</organism>
<accession>A0A0F9RZ84</accession>
<proteinExistence type="inferred from homology"/>
<evidence type="ECO:0000256" key="1">
    <source>
        <dbReference type="ARBA" id="ARBA00022679"/>
    </source>
</evidence>
<keyword evidence="3" id="KW-0460">Magnesium</keyword>
<feature type="domain" description="Thiamine pyrophosphate enzyme TPP-binding" evidence="6">
    <location>
        <begin position="432"/>
        <end position="573"/>
    </location>
</feature>
<evidence type="ECO:0000259" key="6">
    <source>
        <dbReference type="Pfam" id="PF02775"/>
    </source>
</evidence>
<dbReference type="InterPro" id="IPR011766">
    <property type="entry name" value="TPP_enzyme_TPP-bd"/>
</dbReference>
<dbReference type="AlphaFoldDB" id="A0A0F9RZ84"/>
<dbReference type="EMBL" id="LAZR01003061">
    <property type="protein sequence ID" value="KKN22443.1"/>
    <property type="molecule type" value="Genomic_DNA"/>
</dbReference>
<feature type="domain" description="Thiamine pyrophosphate enzyme N-terminal TPP-binding" evidence="7">
    <location>
        <begin position="18"/>
        <end position="125"/>
    </location>
</feature>
<dbReference type="GO" id="GO:0009234">
    <property type="term" value="P:menaquinone biosynthetic process"/>
    <property type="evidence" value="ECO:0007669"/>
    <property type="project" value="InterPro"/>
</dbReference>
<dbReference type="Gene3D" id="3.40.50.970">
    <property type="match status" value="2"/>
</dbReference>
<reference evidence="8" key="1">
    <citation type="journal article" date="2015" name="Nature">
        <title>Complex archaea that bridge the gap between prokaryotes and eukaryotes.</title>
        <authorList>
            <person name="Spang A."/>
            <person name="Saw J.H."/>
            <person name="Jorgensen S.L."/>
            <person name="Zaremba-Niedzwiedzka K."/>
            <person name="Martijn J."/>
            <person name="Lind A.E."/>
            <person name="van Eijk R."/>
            <person name="Schleper C."/>
            <person name="Guy L."/>
            <person name="Ettema T.J."/>
        </authorList>
    </citation>
    <scope>NUCLEOTIDE SEQUENCE</scope>
</reference>
<dbReference type="PANTHER" id="PTHR42916:SF1">
    <property type="entry name" value="PROTEIN PHYLLO, CHLOROPLASTIC"/>
    <property type="match status" value="1"/>
</dbReference>